<proteinExistence type="predicted"/>
<evidence type="ECO:0000259" key="1">
    <source>
        <dbReference type="PROSITE" id="PS50943"/>
    </source>
</evidence>
<reference evidence="2 3" key="1">
    <citation type="submission" date="2015-09" db="EMBL/GenBank/DDBJ databases">
        <authorList>
            <person name="Jackson K.R."/>
            <person name="Lunt B.L."/>
            <person name="Fisher J.N.B."/>
            <person name="Gardner A.V."/>
            <person name="Bailey M.E."/>
            <person name="Deus L.M."/>
            <person name="Earl A.S."/>
            <person name="Gibby P.D."/>
            <person name="Hartmann K.A."/>
            <person name="Liu J.E."/>
            <person name="Manci A.M."/>
            <person name="Nielsen D.A."/>
            <person name="Solomon M.B."/>
            <person name="Breakwell D.P."/>
            <person name="Burnett S.H."/>
            <person name="Grose J.H."/>
        </authorList>
    </citation>
    <scope>NUCLEOTIDE SEQUENCE [LARGE SCALE GENOMIC DNA]</scope>
    <source>
        <strain evidence="2 3">16</strain>
    </source>
</reference>
<reference evidence="2 3" key="2">
    <citation type="submission" date="2015-10" db="EMBL/GenBank/DDBJ databases">
        <title>Draft Genome Sequence of Prosthecomicrobium hirschii ATCC 27832.</title>
        <authorList>
            <person name="Daniel J."/>
            <person name="Givan S.A."/>
            <person name="Brun Y.V."/>
            <person name="Brown P.J."/>
        </authorList>
    </citation>
    <scope>NUCLEOTIDE SEQUENCE [LARGE SCALE GENOMIC DNA]</scope>
    <source>
        <strain evidence="2 3">16</strain>
    </source>
</reference>
<dbReference type="GO" id="GO:0003677">
    <property type="term" value="F:DNA binding"/>
    <property type="evidence" value="ECO:0007669"/>
    <property type="project" value="InterPro"/>
</dbReference>
<dbReference type="RefSeq" id="WP_054359411.1">
    <property type="nucleotide sequence ID" value="NZ_LJYW01000001.1"/>
</dbReference>
<sequence>MRIKLSKASDIGPLVRAVRKAQKMRQDDTAGAVGVSENFLSKIEHGADKAQWNKLFQVLQGLGIHVVLDLPEEARSYLPKGTEQS</sequence>
<evidence type="ECO:0000313" key="3">
    <source>
        <dbReference type="Proteomes" id="UP000048984"/>
    </source>
</evidence>
<dbReference type="Pfam" id="PF01381">
    <property type="entry name" value="HTH_3"/>
    <property type="match status" value="1"/>
</dbReference>
<dbReference type="SUPFAM" id="SSF47413">
    <property type="entry name" value="lambda repressor-like DNA-binding domains"/>
    <property type="match status" value="1"/>
</dbReference>
<evidence type="ECO:0000313" key="2">
    <source>
        <dbReference type="EMBL" id="KPL53246.1"/>
    </source>
</evidence>
<name>A0A0P6VN31_9HYPH</name>
<dbReference type="Proteomes" id="UP000048984">
    <property type="component" value="Unassembled WGS sequence"/>
</dbReference>
<gene>
    <name evidence="2" type="ORF">ABB55_14345</name>
</gene>
<dbReference type="AlphaFoldDB" id="A0A0P6VN31"/>
<comment type="caution">
    <text evidence="2">The sequence shown here is derived from an EMBL/GenBank/DDBJ whole genome shotgun (WGS) entry which is preliminary data.</text>
</comment>
<dbReference type="Gene3D" id="1.10.260.40">
    <property type="entry name" value="lambda repressor-like DNA-binding domains"/>
    <property type="match status" value="1"/>
</dbReference>
<dbReference type="STRING" id="665126.ABB55_14345"/>
<feature type="domain" description="HTH cro/C1-type" evidence="1">
    <location>
        <begin position="15"/>
        <end position="70"/>
    </location>
</feature>
<organism evidence="2 3">
    <name type="scientific">Prosthecodimorpha hirschii</name>
    <dbReference type="NCBI Taxonomy" id="665126"/>
    <lineage>
        <taxon>Bacteria</taxon>
        <taxon>Pseudomonadati</taxon>
        <taxon>Pseudomonadota</taxon>
        <taxon>Alphaproteobacteria</taxon>
        <taxon>Hyphomicrobiales</taxon>
        <taxon>Ancalomicrobiaceae</taxon>
        <taxon>Prosthecodimorpha</taxon>
    </lineage>
</organism>
<dbReference type="SMART" id="SM00530">
    <property type="entry name" value="HTH_XRE"/>
    <property type="match status" value="1"/>
</dbReference>
<dbReference type="InterPro" id="IPR010982">
    <property type="entry name" value="Lambda_DNA-bd_dom_sf"/>
</dbReference>
<protein>
    <submittedName>
        <fullName evidence="2">Transcriptional regulator</fullName>
    </submittedName>
</protein>
<dbReference type="PROSITE" id="PS50943">
    <property type="entry name" value="HTH_CROC1"/>
    <property type="match status" value="1"/>
</dbReference>
<keyword evidence="3" id="KW-1185">Reference proteome</keyword>
<dbReference type="InterPro" id="IPR001387">
    <property type="entry name" value="Cro/C1-type_HTH"/>
</dbReference>
<accession>A0A0P6VN31</accession>
<dbReference type="EMBL" id="LJYW01000001">
    <property type="protein sequence ID" value="KPL53246.1"/>
    <property type="molecule type" value="Genomic_DNA"/>
</dbReference>
<dbReference type="CDD" id="cd00093">
    <property type="entry name" value="HTH_XRE"/>
    <property type="match status" value="1"/>
</dbReference>